<dbReference type="PANTHER" id="PTHR39176:SF1">
    <property type="entry name" value="PERIPLASMIC PROTEIN"/>
    <property type="match status" value="1"/>
</dbReference>
<reference evidence="3" key="1">
    <citation type="submission" date="2021-01" db="EMBL/GenBank/DDBJ databases">
        <title>Ramlibacter sp. strain AW1 16S ribosomal RNA gene Genome sequencing and assembly.</title>
        <authorList>
            <person name="Kang M."/>
        </authorList>
    </citation>
    <scope>NUCLEOTIDE SEQUENCE</scope>
    <source>
        <strain evidence="3">AW1</strain>
    </source>
</reference>
<dbReference type="RefSeq" id="WP_201686241.1">
    <property type="nucleotide sequence ID" value="NZ_JAEQNA010000011.1"/>
</dbReference>
<dbReference type="Pfam" id="PF07007">
    <property type="entry name" value="LprI"/>
    <property type="match status" value="1"/>
</dbReference>
<dbReference type="AlphaFoldDB" id="A0A936ZZ34"/>
<feature type="domain" description="Lysozyme inhibitor LprI-like N-terminal" evidence="2">
    <location>
        <begin position="25"/>
        <end position="115"/>
    </location>
</feature>
<dbReference type="PANTHER" id="PTHR39176">
    <property type="entry name" value="PERIPLASMIC PROTEIN-RELATED"/>
    <property type="match status" value="1"/>
</dbReference>
<proteinExistence type="predicted"/>
<dbReference type="EMBL" id="JAEQNA010000011">
    <property type="protein sequence ID" value="MBL0423104.1"/>
    <property type="molecule type" value="Genomic_DNA"/>
</dbReference>
<feature type="signal peptide" evidence="1">
    <location>
        <begin position="1"/>
        <end position="20"/>
    </location>
</feature>
<keyword evidence="1" id="KW-0732">Signal</keyword>
<dbReference type="Gene3D" id="1.20.1270.180">
    <property type="match status" value="1"/>
</dbReference>
<feature type="chain" id="PRO_5036807205" evidence="1">
    <location>
        <begin position="21"/>
        <end position="124"/>
    </location>
</feature>
<dbReference type="Proteomes" id="UP000613011">
    <property type="component" value="Unassembled WGS sequence"/>
</dbReference>
<protein>
    <submittedName>
        <fullName evidence="3">DUF1311 domain-containing protein</fullName>
    </submittedName>
</protein>
<name>A0A936ZZ34_9BURK</name>
<evidence type="ECO:0000313" key="3">
    <source>
        <dbReference type="EMBL" id="MBL0423104.1"/>
    </source>
</evidence>
<gene>
    <name evidence="3" type="ORF">JI739_22405</name>
</gene>
<keyword evidence="4" id="KW-1185">Reference proteome</keyword>
<evidence type="ECO:0000256" key="1">
    <source>
        <dbReference type="SAM" id="SignalP"/>
    </source>
</evidence>
<evidence type="ECO:0000313" key="4">
    <source>
        <dbReference type="Proteomes" id="UP000613011"/>
    </source>
</evidence>
<sequence length="124" mass="13959">MSYSSHALLAVLAVACPATAAAQNCRHAMTQGEMNECAAQDHAREDARLNDTYRDLASKLKPAQRDKLRSVQRVWLSYRDMNCDFRSAAYQGGTIYPLVRSMCLAEMTSQRTEDLKARLEEADR</sequence>
<organism evidence="3 4">
    <name type="scientific">Ramlibacter aurantiacus</name>
    <dbReference type="NCBI Taxonomy" id="2801330"/>
    <lineage>
        <taxon>Bacteria</taxon>
        <taxon>Pseudomonadati</taxon>
        <taxon>Pseudomonadota</taxon>
        <taxon>Betaproteobacteria</taxon>
        <taxon>Burkholderiales</taxon>
        <taxon>Comamonadaceae</taxon>
        <taxon>Ramlibacter</taxon>
    </lineage>
</organism>
<dbReference type="InterPro" id="IPR009739">
    <property type="entry name" value="LprI-like_N"/>
</dbReference>
<comment type="caution">
    <text evidence="3">The sequence shown here is derived from an EMBL/GenBank/DDBJ whole genome shotgun (WGS) entry which is preliminary data.</text>
</comment>
<evidence type="ECO:0000259" key="2">
    <source>
        <dbReference type="Pfam" id="PF07007"/>
    </source>
</evidence>
<accession>A0A936ZZ34</accession>